<sequence>MRMLHPKSVIWLQPKLVAEIECRAWTSDRKLRHASCKGLREVQDNATVYELD</sequence>
<keyword evidence="4" id="KW-0614">Plasmid</keyword>
<dbReference type="Proteomes" id="UP000291892">
    <property type="component" value="Unassembled WGS sequence"/>
</dbReference>
<dbReference type="EMBL" id="SIKX01000003">
    <property type="protein sequence ID" value="TBF05666.1"/>
    <property type="molecule type" value="Genomic_DNA"/>
</dbReference>
<dbReference type="AlphaFoldDB" id="A0AAE4YUT8"/>
<evidence type="ECO:0000259" key="2">
    <source>
        <dbReference type="Pfam" id="PF04679"/>
    </source>
</evidence>
<feature type="domain" description="DNA ligase ATP-dependent C-terminal" evidence="2">
    <location>
        <begin position="8"/>
        <end position="41"/>
    </location>
</feature>
<dbReference type="GO" id="GO:0003910">
    <property type="term" value="F:DNA ligase (ATP) activity"/>
    <property type="evidence" value="ECO:0007669"/>
    <property type="project" value="UniProtKB-EC"/>
</dbReference>
<dbReference type="InterPro" id="IPR012340">
    <property type="entry name" value="NA-bd_OB-fold"/>
</dbReference>
<evidence type="ECO:0000256" key="1">
    <source>
        <dbReference type="ARBA" id="ARBA00012727"/>
    </source>
</evidence>
<dbReference type="SUPFAM" id="SSF50249">
    <property type="entry name" value="Nucleic acid-binding proteins"/>
    <property type="match status" value="1"/>
</dbReference>
<geneLocation type="plasmid" evidence="4">
    <name>pSM42_Rh02_Rh04</name>
</geneLocation>
<dbReference type="Gene3D" id="2.40.50.140">
    <property type="entry name" value="Nucleic acid-binding proteins"/>
    <property type="match status" value="1"/>
</dbReference>
<dbReference type="EMBL" id="WUFC01000029">
    <property type="protein sequence ID" value="NEI51535.1"/>
    <property type="molecule type" value="Genomic_DNA"/>
</dbReference>
<dbReference type="Proteomes" id="UP000661163">
    <property type="component" value="Unassembled WGS sequence"/>
</dbReference>
<proteinExistence type="predicted"/>
<comment type="caution">
    <text evidence="3">The sequence shown here is derived from an EMBL/GenBank/DDBJ whole genome shotgun (WGS) entry which is preliminary data.</text>
</comment>
<reference evidence="4 5" key="1">
    <citation type="submission" date="2019-02" db="EMBL/GenBank/DDBJ databases">
        <title>The genomic architecture of introgression among sibling species of bacteria.</title>
        <authorList>
            <person name="Cavassim M.I.A."/>
            <person name="Moeskjaer S."/>
            <person name="Moslemi C."/>
            <person name="Fields B."/>
            <person name="Bachmann A."/>
            <person name="Vilhjalmsson B."/>
            <person name="Schierup M.H."/>
            <person name="Young J.P.W."/>
            <person name="Andersen S.U."/>
        </authorList>
    </citation>
    <scope>NUCLEOTIDE SEQUENCE [LARGE SCALE GENOMIC DNA]</scope>
    <source>
        <strain evidence="4 5">SM42</strain>
        <plasmid evidence="4">pSM42_Rh02_Rh04</plasmid>
    </source>
</reference>
<dbReference type="InterPro" id="IPR012309">
    <property type="entry name" value="DNA_ligase_ATP-dep_C"/>
</dbReference>
<protein>
    <recommendedName>
        <fullName evidence="1">DNA ligase (ATP)</fullName>
        <ecNumber evidence="1">6.5.1.1</ecNumber>
    </recommendedName>
</protein>
<evidence type="ECO:0000313" key="6">
    <source>
        <dbReference type="Proteomes" id="UP000661163"/>
    </source>
</evidence>
<evidence type="ECO:0000313" key="4">
    <source>
        <dbReference type="EMBL" id="TBF05666.1"/>
    </source>
</evidence>
<name>A0AAE4YUT8_9HYPH</name>
<gene>
    <name evidence="4" type="ORF">ELG94_34100</name>
    <name evidence="3" type="ORF">GR217_28160</name>
</gene>
<dbReference type="EC" id="6.5.1.1" evidence="1"/>
<evidence type="ECO:0000313" key="5">
    <source>
        <dbReference type="Proteomes" id="UP000291892"/>
    </source>
</evidence>
<organism evidence="3 6">
    <name type="scientific">Rhizobium ruizarguesonis</name>
    <dbReference type="NCBI Taxonomy" id="2081791"/>
    <lineage>
        <taxon>Bacteria</taxon>
        <taxon>Pseudomonadati</taxon>
        <taxon>Pseudomonadota</taxon>
        <taxon>Alphaproteobacteria</taxon>
        <taxon>Hyphomicrobiales</taxon>
        <taxon>Rhizobiaceae</taxon>
        <taxon>Rhizobium/Agrobacterium group</taxon>
        <taxon>Rhizobium</taxon>
    </lineage>
</organism>
<dbReference type="Pfam" id="PF04679">
    <property type="entry name" value="DNA_ligase_A_C"/>
    <property type="match status" value="1"/>
</dbReference>
<reference evidence="3 6" key="2">
    <citation type="submission" date="2019-12" db="EMBL/GenBank/DDBJ databases">
        <title>Rhizobium genotypes associated with high levels of biological nitrogen fixation by grain legumes in a temperate-maritime cropping system.</title>
        <authorList>
            <person name="Maluk M."/>
            <person name="Francesc Ferrando Molina F."/>
            <person name="Lopez Del Egido L."/>
            <person name="Lafos M."/>
            <person name="Langarica-Fuentes A."/>
            <person name="Gebre Yohannes G."/>
            <person name="Young M.W."/>
            <person name="Martin P."/>
            <person name="Gantlett R."/>
            <person name="Kenicer G."/>
            <person name="Hawes C."/>
            <person name="Begg G.S."/>
            <person name="Quilliam R.S."/>
            <person name="Squire G.R."/>
            <person name="Poole P.S."/>
            <person name="Young P.W."/>
            <person name="Iannetta P.M."/>
            <person name="James E.K."/>
        </authorList>
    </citation>
    <scope>NUCLEOTIDE SEQUENCE [LARGE SCALE GENOMIC DNA]</scope>
    <source>
        <strain evidence="3 6">JHI985</strain>
    </source>
</reference>
<dbReference type="GO" id="GO:0006310">
    <property type="term" value="P:DNA recombination"/>
    <property type="evidence" value="ECO:0007669"/>
    <property type="project" value="InterPro"/>
</dbReference>
<dbReference type="GO" id="GO:0006281">
    <property type="term" value="P:DNA repair"/>
    <property type="evidence" value="ECO:0007669"/>
    <property type="project" value="InterPro"/>
</dbReference>
<accession>A0AAE4YUT8</accession>
<evidence type="ECO:0000313" key="3">
    <source>
        <dbReference type="EMBL" id="NEI51535.1"/>
    </source>
</evidence>